<sequence length="418" mass="48298">MNLKRSDPKEQVLANRLIKRFDRGEFQKLIVNWIIFEYLNPAVKVASAHITAKTVHTLAVQQFERYDSTVQQVLKRSPGQIHIAFDGARTRNRHALYGVTAVFRDTENQLQKVVLGIPELVERHTGENIAAEILEIIRSFSIEDKVGYFTLDNAANNETAMSEIAEELKFDPVQRRVRCMGHILNLVVKSLLFGKDVDAFEKSLVKEEPLTRATHDQWMRKGPVGKAHNFVVWVHRADLLTQLLHQLQRDSFAASGEPENGKQRPVDVVLDNDTRWLSQYYMIKRMLRLQPVYEEFIAKAKRLFRDARKGEGGQNLPPCLEESSFINESDWAVLGTFDEILSDFHVVVQAFEFLLGRLEDAKSRTERHPEPEQFCVNINLGWKKLDKYYNTLRDSPAYYAAAALHPSLRWDYFDEVWG</sequence>
<keyword evidence="3" id="KW-0863">Zinc-finger</keyword>
<keyword evidence="4" id="KW-0862">Zinc</keyword>
<protein>
    <submittedName>
        <fullName evidence="6">Uncharacterized protein</fullName>
    </submittedName>
</protein>
<comment type="subcellular location">
    <subcellularLocation>
        <location evidence="1">Nucleus</location>
    </subcellularLocation>
</comment>
<dbReference type="PANTHER" id="PTHR46481:SF10">
    <property type="entry name" value="ZINC FINGER BED DOMAIN-CONTAINING PROTEIN 39"/>
    <property type="match status" value="1"/>
</dbReference>
<evidence type="ECO:0000256" key="2">
    <source>
        <dbReference type="ARBA" id="ARBA00022723"/>
    </source>
</evidence>
<dbReference type="Proteomes" id="UP000290540">
    <property type="component" value="Unassembled WGS sequence"/>
</dbReference>
<dbReference type="PANTHER" id="PTHR46481">
    <property type="entry name" value="ZINC FINGER BED DOMAIN-CONTAINING PROTEIN 4"/>
    <property type="match status" value="1"/>
</dbReference>
<keyword evidence="2" id="KW-0479">Metal-binding</keyword>
<evidence type="ECO:0000256" key="4">
    <source>
        <dbReference type="ARBA" id="ARBA00022833"/>
    </source>
</evidence>
<dbReference type="InterPro" id="IPR052035">
    <property type="entry name" value="ZnF_BED_domain_contain"/>
</dbReference>
<evidence type="ECO:0000256" key="1">
    <source>
        <dbReference type="ARBA" id="ARBA00004123"/>
    </source>
</evidence>
<gene>
    <name evidence="6" type="ORF">BFJ63_vAg17040</name>
</gene>
<organism evidence="6 7">
    <name type="scientific">Fusarium oxysporum f. sp. narcissi</name>
    <dbReference type="NCBI Taxonomy" id="451672"/>
    <lineage>
        <taxon>Eukaryota</taxon>
        <taxon>Fungi</taxon>
        <taxon>Dikarya</taxon>
        <taxon>Ascomycota</taxon>
        <taxon>Pezizomycotina</taxon>
        <taxon>Sordariomycetes</taxon>
        <taxon>Hypocreomycetidae</taxon>
        <taxon>Hypocreales</taxon>
        <taxon>Nectriaceae</taxon>
        <taxon>Fusarium</taxon>
        <taxon>Fusarium oxysporum species complex</taxon>
    </lineage>
</organism>
<evidence type="ECO:0000256" key="3">
    <source>
        <dbReference type="ARBA" id="ARBA00022771"/>
    </source>
</evidence>
<dbReference type="InterPro" id="IPR012337">
    <property type="entry name" value="RNaseH-like_sf"/>
</dbReference>
<comment type="caution">
    <text evidence="6">The sequence shown here is derived from an EMBL/GenBank/DDBJ whole genome shotgun (WGS) entry which is preliminary data.</text>
</comment>
<dbReference type="GO" id="GO:0008270">
    <property type="term" value="F:zinc ion binding"/>
    <property type="evidence" value="ECO:0007669"/>
    <property type="project" value="UniProtKB-KW"/>
</dbReference>
<dbReference type="GO" id="GO:0005634">
    <property type="term" value="C:nucleus"/>
    <property type="evidence" value="ECO:0007669"/>
    <property type="project" value="UniProtKB-SubCell"/>
</dbReference>
<name>A0A4Q2UZN6_FUSOX</name>
<accession>A0A4Q2UZN6</accession>
<keyword evidence="5" id="KW-0539">Nucleus</keyword>
<evidence type="ECO:0000256" key="5">
    <source>
        <dbReference type="ARBA" id="ARBA00023242"/>
    </source>
</evidence>
<evidence type="ECO:0000313" key="6">
    <source>
        <dbReference type="EMBL" id="RYC80075.1"/>
    </source>
</evidence>
<dbReference type="SUPFAM" id="SSF53098">
    <property type="entry name" value="Ribonuclease H-like"/>
    <property type="match status" value="1"/>
</dbReference>
<evidence type="ECO:0000313" key="7">
    <source>
        <dbReference type="Proteomes" id="UP000290540"/>
    </source>
</evidence>
<dbReference type="EMBL" id="MQTW01000443">
    <property type="protein sequence ID" value="RYC80075.1"/>
    <property type="molecule type" value="Genomic_DNA"/>
</dbReference>
<reference evidence="6 7" key="1">
    <citation type="submission" date="2016-12" db="EMBL/GenBank/DDBJ databases">
        <title>Draft genome sequence of Fusarium oxysporum causing rot on Narcissus.</title>
        <authorList>
            <person name="Armitage A.D."/>
            <person name="Taylor A."/>
            <person name="Clarkson J.P."/>
            <person name="Harrison R.J."/>
            <person name="Jackson A.C."/>
        </authorList>
    </citation>
    <scope>NUCLEOTIDE SEQUENCE [LARGE SCALE GENOMIC DNA]</scope>
    <source>
        <strain evidence="6 7">N139</strain>
    </source>
</reference>
<proteinExistence type="predicted"/>
<dbReference type="AlphaFoldDB" id="A0A4Q2UZN6"/>